<dbReference type="EMBL" id="FXTQ01000010">
    <property type="protein sequence ID" value="SMO94210.1"/>
    <property type="molecule type" value="Genomic_DNA"/>
</dbReference>
<evidence type="ECO:0000313" key="1">
    <source>
        <dbReference type="EMBL" id="SMO94210.1"/>
    </source>
</evidence>
<organism evidence="1 2">
    <name type="scientific">Flavobacterium nitrogenifigens</name>
    <dbReference type="NCBI Taxonomy" id="1617283"/>
    <lineage>
        <taxon>Bacteria</taxon>
        <taxon>Pseudomonadati</taxon>
        <taxon>Bacteroidota</taxon>
        <taxon>Flavobacteriia</taxon>
        <taxon>Flavobacteriales</taxon>
        <taxon>Flavobacteriaceae</taxon>
        <taxon>Flavobacterium</taxon>
    </lineage>
</organism>
<evidence type="ECO:0008006" key="3">
    <source>
        <dbReference type="Google" id="ProtNLM"/>
    </source>
</evidence>
<name>A0A521FF85_9FLAO</name>
<dbReference type="Proteomes" id="UP000319267">
    <property type="component" value="Unassembled WGS sequence"/>
</dbReference>
<protein>
    <recommendedName>
        <fullName evidence="3">Transposase</fullName>
    </recommendedName>
</protein>
<reference evidence="1 2" key="1">
    <citation type="submission" date="2017-05" db="EMBL/GenBank/DDBJ databases">
        <authorList>
            <person name="Varghese N."/>
            <person name="Submissions S."/>
        </authorList>
    </citation>
    <scope>NUCLEOTIDE SEQUENCE [LARGE SCALE GENOMIC DNA]</scope>
    <source>
        <strain evidence="1 2">DSM 29982</strain>
    </source>
</reference>
<keyword evidence="2" id="KW-1185">Reference proteome</keyword>
<sequence length="51" mass="6004">MNAKGHCYPKSIILQSVYFKLRSALSYRDVEEIMKMRVVHVDHVAIQRWVG</sequence>
<accession>A0A521FF85</accession>
<gene>
    <name evidence="1" type="ORF">SAMN06265220_1107</name>
</gene>
<evidence type="ECO:0000313" key="2">
    <source>
        <dbReference type="Proteomes" id="UP000319267"/>
    </source>
</evidence>
<dbReference type="AlphaFoldDB" id="A0A521FF85"/>
<proteinExistence type="predicted"/>